<evidence type="ECO:0000313" key="4">
    <source>
        <dbReference type="EMBL" id="GAA1846395.1"/>
    </source>
</evidence>
<dbReference type="InterPro" id="IPR036452">
    <property type="entry name" value="Ribo_hydro-like"/>
</dbReference>
<dbReference type="PANTHER" id="PTHR12304:SF4">
    <property type="entry name" value="URIDINE NUCLEOSIDASE"/>
    <property type="match status" value="1"/>
</dbReference>
<keyword evidence="2" id="KW-0326">Glycosidase</keyword>
<evidence type="ECO:0000313" key="5">
    <source>
        <dbReference type="Proteomes" id="UP001501746"/>
    </source>
</evidence>
<evidence type="ECO:0000259" key="3">
    <source>
        <dbReference type="Pfam" id="PF01156"/>
    </source>
</evidence>
<dbReference type="GO" id="GO:0016787">
    <property type="term" value="F:hydrolase activity"/>
    <property type="evidence" value="ECO:0007669"/>
    <property type="project" value="UniProtKB-KW"/>
</dbReference>
<keyword evidence="1 4" id="KW-0378">Hydrolase</keyword>
<dbReference type="Pfam" id="PF01156">
    <property type="entry name" value="IU_nuc_hydro"/>
    <property type="match status" value="1"/>
</dbReference>
<dbReference type="EMBL" id="BAAANK010000012">
    <property type="protein sequence ID" value="GAA1846395.1"/>
    <property type="molecule type" value="Genomic_DNA"/>
</dbReference>
<dbReference type="InterPro" id="IPR001910">
    <property type="entry name" value="Inosine/uridine_hydrolase_dom"/>
</dbReference>
<evidence type="ECO:0000256" key="2">
    <source>
        <dbReference type="ARBA" id="ARBA00023295"/>
    </source>
</evidence>
<evidence type="ECO:0000256" key="1">
    <source>
        <dbReference type="ARBA" id="ARBA00022801"/>
    </source>
</evidence>
<accession>A0ABN2MZY4</accession>
<organism evidence="4 5">
    <name type="scientific">Agromyces salentinus</name>
    <dbReference type="NCBI Taxonomy" id="269421"/>
    <lineage>
        <taxon>Bacteria</taxon>
        <taxon>Bacillati</taxon>
        <taxon>Actinomycetota</taxon>
        <taxon>Actinomycetes</taxon>
        <taxon>Micrococcales</taxon>
        <taxon>Microbacteriaceae</taxon>
        <taxon>Agromyces</taxon>
    </lineage>
</organism>
<comment type="caution">
    <text evidence="4">The sequence shown here is derived from an EMBL/GenBank/DDBJ whole genome shotgun (WGS) entry which is preliminary data.</text>
</comment>
<dbReference type="RefSeq" id="WP_157428506.1">
    <property type="nucleotide sequence ID" value="NZ_BAAANK010000012.1"/>
</dbReference>
<proteinExistence type="predicted"/>
<keyword evidence="5" id="KW-1185">Reference proteome</keyword>
<sequence>MHLYLDTDIGTDVDDALALGVLLGSPEFDIVGISTVYGDTRLRARLAARLIGHSANPAGVLVAPGETDTRSGKPVWWPGHEGALHEDLDREPIGPAGSGVKDLTDAAARHRGELDVLAIGPLTNIALALDLDPEFETNVRRLIIMGGDFGDQHLAEHNFVSDIDAAQRVFNSQLEIIVGGLDLTTQIQTRAEDVAAITDAGPFGQALAAEIGQWWQFHGHEWNNPHDPILAAYLLDPSVFQVSRATVQIDAEGRSWHTPSPNGRVQVITSMDTDAVLRLMIDRICAADTIRV</sequence>
<dbReference type="Gene3D" id="3.90.245.10">
    <property type="entry name" value="Ribonucleoside hydrolase-like"/>
    <property type="match status" value="1"/>
</dbReference>
<dbReference type="Proteomes" id="UP001501746">
    <property type="component" value="Unassembled WGS sequence"/>
</dbReference>
<dbReference type="SUPFAM" id="SSF53590">
    <property type="entry name" value="Nucleoside hydrolase"/>
    <property type="match status" value="1"/>
</dbReference>
<dbReference type="PANTHER" id="PTHR12304">
    <property type="entry name" value="INOSINE-URIDINE PREFERRING NUCLEOSIDE HYDROLASE"/>
    <property type="match status" value="1"/>
</dbReference>
<name>A0ABN2MZY4_9MICO</name>
<gene>
    <name evidence="4" type="primary">iunH</name>
    <name evidence="4" type="ORF">GCM10009750_35990</name>
</gene>
<dbReference type="InterPro" id="IPR023186">
    <property type="entry name" value="IUNH"/>
</dbReference>
<reference evidence="4 5" key="1">
    <citation type="journal article" date="2019" name="Int. J. Syst. Evol. Microbiol.">
        <title>The Global Catalogue of Microorganisms (GCM) 10K type strain sequencing project: providing services to taxonomists for standard genome sequencing and annotation.</title>
        <authorList>
            <consortium name="The Broad Institute Genomics Platform"/>
            <consortium name="The Broad Institute Genome Sequencing Center for Infectious Disease"/>
            <person name="Wu L."/>
            <person name="Ma J."/>
        </authorList>
    </citation>
    <scope>NUCLEOTIDE SEQUENCE [LARGE SCALE GENOMIC DNA]</scope>
    <source>
        <strain evidence="4 5">JCM 14323</strain>
    </source>
</reference>
<protein>
    <submittedName>
        <fullName evidence="4">Nucleoside hydrolase IunH</fullName>
    </submittedName>
</protein>
<feature type="domain" description="Inosine/uridine-preferring nucleoside hydrolase" evidence="3">
    <location>
        <begin position="4"/>
        <end position="277"/>
    </location>
</feature>